<name>A0A5J4UZQ7_9EUKA</name>
<sequence length="694" mass="79530">MKIKEEREKKEREEKERRERIRLDREMREKRMKEQIEKKLKEEILRKKEKELELERQRELELQMQLQQLSIEKDNQNIKSKDKDQDKGRVAWKIGERERVFDRNKDKVQSKDITDKKYSVFNESLAKQTEVDKLKVGQDINTHHASKNSAGTGLSNDSSSENSSSQMKQQQQDEDQTQAQILEMERMLRQKEQELLERTREAERLRQQGDNKKEYGNAQKLTQQVDIRQSQYLSDKQKEGLKSPIHQDIKALDIKQTKDQNKGFLPNSDRAKKDNQQTSYKDQDLSRHQQTQSKQISKQTGQNPTSQYANVPKSSQHTSGNVRDKEIDKDRRKDKDKDKQGQISHQPTNQSSKTTNPNNDTDVNSSYSKSKQQKTQDAKEKKGYSDDEDQRAGSPHFDLTNLDVQTGYGNAYQNEKNKRAERDRDKDRIKETENQKEKDRQKGQKRYQQNESSNAQTPSRLKDGSYVQPSNSSGNLKSEQNPHPSPSPSNDGNAGQSAHNALINKRLGIQSTPSGLQPITSLSEQERDREIQKERWTATRNKQPELDREKSREKDRNEIYGRGSNQSSSPSSAQQSSHYPYTHGSNQSSGQTPIPPQSSSGTPTRNPQSSYQSNTNSSSQHPNSGQSSYQKDRDYLSLSTKETKKPTLDEQFVMVSAPSASSATGSSRKPAQPGPQAPPSTSWGAQNIHTKKKS</sequence>
<evidence type="ECO:0000313" key="2">
    <source>
        <dbReference type="EMBL" id="KAA6375703.1"/>
    </source>
</evidence>
<dbReference type="AlphaFoldDB" id="A0A5J4UZQ7"/>
<evidence type="ECO:0000313" key="3">
    <source>
        <dbReference type="Proteomes" id="UP000324800"/>
    </source>
</evidence>
<feature type="compositionally biased region" description="Low complexity" evidence="1">
    <location>
        <begin position="656"/>
        <end position="667"/>
    </location>
</feature>
<feature type="compositionally biased region" description="Low complexity" evidence="1">
    <location>
        <begin position="155"/>
        <end position="170"/>
    </location>
</feature>
<gene>
    <name evidence="2" type="ORF">EZS28_028769</name>
</gene>
<comment type="caution">
    <text evidence="2">The sequence shown here is derived from an EMBL/GenBank/DDBJ whole genome shotgun (WGS) entry which is preliminary data.</text>
</comment>
<feature type="compositionally biased region" description="Low complexity" evidence="1">
    <location>
        <begin position="564"/>
        <end position="577"/>
    </location>
</feature>
<dbReference type="Proteomes" id="UP000324800">
    <property type="component" value="Unassembled WGS sequence"/>
</dbReference>
<feature type="compositionally biased region" description="Polar residues" evidence="1">
    <location>
        <begin position="583"/>
        <end position="605"/>
    </location>
</feature>
<feature type="compositionally biased region" description="Polar residues" evidence="1">
    <location>
        <begin position="219"/>
        <end position="234"/>
    </location>
</feature>
<feature type="compositionally biased region" description="Low complexity" evidence="1">
    <location>
        <begin position="289"/>
        <end position="302"/>
    </location>
</feature>
<feature type="region of interest" description="Disordered" evidence="1">
    <location>
        <begin position="70"/>
        <end position="694"/>
    </location>
</feature>
<feature type="compositionally biased region" description="Polar residues" evidence="1">
    <location>
        <begin position="679"/>
        <end position="688"/>
    </location>
</feature>
<feature type="compositionally biased region" description="Basic and acidic residues" evidence="1">
    <location>
        <begin position="630"/>
        <end position="648"/>
    </location>
</feature>
<feature type="compositionally biased region" description="Polar residues" evidence="1">
    <location>
        <begin position="446"/>
        <end position="459"/>
    </location>
</feature>
<protein>
    <submittedName>
        <fullName evidence="2">Uncharacterized protein</fullName>
    </submittedName>
</protein>
<feature type="compositionally biased region" description="Basic and acidic residues" evidence="1">
    <location>
        <begin position="415"/>
        <end position="442"/>
    </location>
</feature>
<feature type="compositionally biased region" description="Polar residues" evidence="1">
    <location>
        <begin position="402"/>
        <end position="414"/>
    </location>
</feature>
<accession>A0A5J4UZQ7</accession>
<feature type="compositionally biased region" description="Polar residues" evidence="1">
    <location>
        <begin position="341"/>
        <end position="364"/>
    </location>
</feature>
<feature type="compositionally biased region" description="Polar residues" evidence="1">
    <location>
        <begin position="303"/>
        <end position="321"/>
    </location>
</feature>
<feature type="compositionally biased region" description="Basic and acidic residues" evidence="1">
    <location>
        <begin position="269"/>
        <end position="287"/>
    </location>
</feature>
<proteinExistence type="predicted"/>
<organism evidence="2 3">
    <name type="scientific">Streblomastix strix</name>
    <dbReference type="NCBI Taxonomy" id="222440"/>
    <lineage>
        <taxon>Eukaryota</taxon>
        <taxon>Metamonada</taxon>
        <taxon>Preaxostyla</taxon>
        <taxon>Oxymonadida</taxon>
        <taxon>Streblomastigidae</taxon>
        <taxon>Streblomastix</taxon>
    </lineage>
</organism>
<reference evidence="2 3" key="1">
    <citation type="submission" date="2019-03" db="EMBL/GenBank/DDBJ databases">
        <title>Single cell metagenomics reveals metabolic interactions within the superorganism composed of flagellate Streblomastix strix and complex community of Bacteroidetes bacteria on its surface.</title>
        <authorList>
            <person name="Treitli S.C."/>
            <person name="Kolisko M."/>
            <person name="Husnik F."/>
            <person name="Keeling P."/>
            <person name="Hampl V."/>
        </authorList>
    </citation>
    <scope>NUCLEOTIDE SEQUENCE [LARGE SCALE GENOMIC DNA]</scope>
    <source>
        <strain evidence="2">ST1C</strain>
    </source>
</reference>
<feature type="compositionally biased region" description="Basic and acidic residues" evidence="1">
    <location>
        <begin position="183"/>
        <end position="215"/>
    </location>
</feature>
<dbReference type="EMBL" id="SNRW01011045">
    <property type="protein sequence ID" value="KAA6375703.1"/>
    <property type="molecule type" value="Genomic_DNA"/>
</dbReference>
<feature type="compositionally biased region" description="Polar residues" evidence="1">
    <location>
        <begin position="509"/>
        <end position="523"/>
    </location>
</feature>
<feature type="compositionally biased region" description="Basic and acidic residues" evidence="1">
    <location>
        <begin position="524"/>
        <end position="559"/>
    </location>
</feature>
<feature type="compositionally biased region" description="Basic and acidic residues" evidence="1">
    <location>
        <begin position="71"/>
        <end position="118"/>
    </location>
</feature>
<feature type="compositionally biased region" description="Basic and acidic residues" evidence="1">
    <location>
        <begin position="235"/>
        <end position="261"/>
    </location>
</feature>
<feature type="compositionally biased region" description="Low complexity" evidence="1">
    <location>
        <begin position="606"/>
        <end position="628"/>
    </location>
</feature>
<feature type="compositionally biased region" description="Basic and acidic residues" evidence="1">
    <location>
        <begin position="374"/>
        <end position="385"/>
    </location>
</feature>
<feature type="compositionally biased region" description="Basic and acidic residues" evidence="1">
    <location>
        <begin position="322"/>
        <end position="340"/>
    </location>
</feature>
<evidence type="ECO:0000256" key="1">
    <source>
        <dbReference type="SAM" id="MobiDB-lite"/>
    </source>
</evidence>
<feature type="compositionally biased region" description="Polar residues" evidence="1">
    <location>
        <begin position="467"/>
        <end position="499"/>
    </location>
</feature>
<feature type="region of interest" description="Disordered" evidence="1">
    <location>
        <begin position="1"/>
        <end position="21"/>
    </location>
</feature>